<accession>A0A2T1DFR3</accession>
<dbReference type="RefSeq" id="WP_073071355.1">
    <property type="nucleotide sequence ID" value="NZ_MPPI01000011.1"/>
</dbReference>
<reference evidence="2 3" key="1">
    <citation type="submission" date="2018-02" db="EMBL/GenBank/DDBJ databases">
        <authorList>
            <person name="Cohen D.B."/>
            <person name="Kent A.D."/>
        </authorList>
    </citation>
    <scope>NUCLEOTIDE SEQUENCE [LARGE SCALE GENOMIC DNA]</scope>
    <source>
        <strain evidence="2 3">ULC007</strain>
    </source>
</reference>
<protein>
    <recommendedName>
        <fullName evidence="4">VCBS repeat-containing protein</fullName>
    </recommendedName>
</protein>
<reference evidence="2 3" key="2">
    <citation type="submission" date="2018-03" db="EMBL/GenBank/DDBJ databases">
        <title>The ancient ancestry and fast evolution of plastids.</title>
        <authorList>
            <person name="Moore K.R."/>
            <person name="Magnabosco C."/>
            <person name="Momper L."/>
            <person name="Gold D.A."/>
            <person name="Bosak T."/>
            <person name="Fournier G.P."/>
        </authorList>
    </citation>
    <scope>NUCLEOTIDE SEQUENCE [LARGE SCALE GENOMIC DNA]</scope>
    <source>
        <strain evidence="2 3">ULC007</strain>
    </source>
</reference>
<evidence type="ECO:0008006" key="4">
    <source>
        <dbReference type="Google" id="ProtNLM"/>
    </source>
</evidence>
<dbReference type="STRING" id="1920490.GCA_001895925_04498"/>
<dbReference type="Gene3D" id="2.60.120.380">
    <property type="match status" value="1"/>
</dbReference>
<dbReference type="InterPro" id="IPR028994">
    <property type="entry name" value="Integrin_alpha_N"/>
</dbReference>
<name>A0A2T1DFR3_9CYAN</name>
<keyword evidence="3" id="KW-1185">Reference proteome</keyword>
<evidence type="ECO:0000313" key="3">
    <source>
        <dbReference type="Proteomes" id="UP000238634"/>
    </source>
</evidence>
<dbReference type="Gene3D" id="3.90.132.10">
    <property type="entry name" value="Leishmanolysin , domain 2"/>
    <property type="match status" value="1"/>
</dbReference>
<evidence type="ECO:0000313" key="2">
    <source>
        <dbReference type="EMBL" id="PSB19284.1"/>
    </source>
</evidence>
<gene>
    <name evidence="2" type="ORF">C7B65_11975</name>
</gene>
<dbReference type="Proteomes" id="UP000238634">
    <property type="component" value="Unassembled WGS sequence"/>
</dbReference>
<dbReference type="PANTHER" id="PTHR46580:SF2">
    <property type="entry name" value="MAM DOMAIN-CONTAINING PROTEIN"/>
    <property type="match status" value="1"/>
</dbReference>
<dbReference type="SUPFAM" id="SSF69318">
    <property type="entry name" value="Integrin alpha N-terminal domain"/>
    <property type="match status" value="1"/>
</dbReference>
<keyword evidence="1" id="KW-0732">Signal</keyword>
<dbReference type="SUPFAM" id="SSF55486">
    <property type="entry name" value="Metalloproteases ('zincins'), catalytic domain"/>
    <property type="match status" value="2"/>
</dbReference>
<dbReference type="EMBL" id="PVWG01000011">
    <property type="protein sequence ID" value="PSB19284.1"/>
    <property type="molecule type" value="Genomic_DNA"/>
</dbReference>
<dbReference type="InterPro" id="IPR013517">
    <property type="entry name" value="FG-GAP"/>
</dbReference>
<dbReference type="OrthoDB" id="523739at2"/>
<comment type="caution">
    <text evidence="2">The sequence shown here is derived from an EMBL/GenBank/DDBJ whole genome shotgun (WGS) entry which is preliminary data.</text>
</comment>
<proteinExistence type="predicted"/>
<organism evidence="2 3">
    <name type="scientific">Phormidesmis priestleyi ULC007</name>
    <dbReference type="NCBI Taxonomy" id="1920490"/>
    <lineage>
        <taxon>Bacteria</taxon>
        <taxon>Bacillati</taxon>
        <taxon>Cyanobacteriota</taxon>
        <taxon>Cyanophyceae</taxon>
        <taxon>Leptolyngbyales</taxon>
        <taxon>Leptolyngbyaceae</taxon>
        <taxon>Phormidesmis</taxon>
    </lineage>
</organism>
<dbReference type="AlphaFoldDB" id="A0A2T1DFR3"/>
<evidence type="ECO:0000256" key="1">
    <source>
        <dbReference type="ARBA" id="ARBA00022729"/>
    </source>
</evidence>
<dbReference type="PANTHER" id="PTHR46580">
    <property type="entry name" value="SENSOR KINASE-RELATED"/>
    <property type="match status" value="1"/>
</dbReference>
<dbReference type="SUPFAM" id="SSF89260">
    <property type="entry name" value="Collagen-binding domain"/>
    <property type="match status" value="1"/>
</dbReference>
<sequence>MDTSSDLLTASPLSLNSDSQPLSTDALRVASAQSSFETAILWRNSAEGINTSWSMDGTRYVRNRDLTSVKGSSWQLTATGDYNRDGQDDILWRNSDGSLAWWVMDGTSIAKAVFLTTPAVTDLNWQIAGAGDYNQDGQVDLLWRNKAEGSVAWWVMNATSIASVVYLPTLKDANLTIVGTGDFNQDNQVDLLWRNGATGENFWWVTNGSAVTEKRVLPPVTDLNWKIVVTGDFNGDAKVDLVWRNSSTGANSIWLMNGLDVADSVALPTVADLNWKIVGTLRRPVEELSPVSVGTAPAALSAPEKAGTLTAAIAENSANFSSSAQVSANDLNDFYRFTIAQSGVFSASLTGLTGDADVRLVQDVNQNGEVDPGEVLAWQWERGTISESIRRFLTTGTYYAQVMSYGSQTANYGLTTSFTPAASDDQKFEFKLGFDTQGLSGLNDAAKAAIVDAAKFWESAITSRSAITQSNQLNVTITGKSLVYSNGSADNGTLALSGPQFALDGPNLIISSGISTINARRFAEFNANPTYLRSIMIHEFAHVLGFGTLWEPVQFMDSSGQIFNFGKNLINRTNATYNANTYAGWAYGGLTGSSTQVVVPIEAGAFAHWDETRFDTELMTPYAETPGVATPLSQLTLASLRDLGWNLNFGAAQAYSLPAVAPAASLAPTAQGSQLAAYTSCGCARCLAASKVYTLDGTTLSEAIGAYA</sequence>
<dbReference type="Gene3D" id="2.130.10.130">
    <property type="entry name" value="Integrin alpha, N-terminal"/>
    <property type="match status" value="1"/>
</dbReference>
<dbReference type="Pfam" id="PF13517">
    <property type="entry name" value="FG-GAP_3"/>
    <property type="match status" value="2"/>
</dbReference>